<dbReference type="AlphaFoldDB" id="A0A1G7JNT1"/>
<feature type="domain" description="AB hydrolase-1" evidence="2">
    <location>
        <begin position="177"/>
        <end position="294"/>
    </location>
</feature>
<dbReference type="RefSeq" id="WP_083344901.1">
    <property type="nucleotide sequence ID" value="NZ_LT629690.1"/>
</dbReference>
<evidence type="ECO:0000259" key="2">
    <source>
        <dbReference type="Pfam" id="PF12697"/>
    </source>
</evidence>
<protein>
    <submittedName>
        <fullName evidence="3">Alpha/beta hydrolase family protein</fullName>
    </submittedName>
</protein>
<reference evidence="3 4" key="1">
    <citation type="submission" date="2016-10" db="EMBL/GenBank/DDBJ databases">
        <authorList>
            <person name="de Groot N.N."/>
        </authorList>
    </citation>
    <scope>NUCLEOTIDE SEQUENCE [LARGE SCALE GENOMIC DNA]</scope>
    <source>
        <strain evidence="3 4">GAS232</strain>
    </source>
</reference>
<keyword evidence="4" id="KW-1185">Reference proteome</keyword>
<dbReference type="InterPro" id="IPR050261">
    <property type="entry name" value="FrsA_esterase"/>
</dbReference>
<evidence type="ECO:0000313" key="3">
    <source>
        <dbReference type="EMBL" id="SDF26129.1"/>
    </source>
</evidence>
<dbReference type="SUPFAM" id="SSF53474">
    <property type="entry name" value="alpha/beta-Hydrolases"/>
    <property type="match status" value="1"/>
</dbReference>
<dbReference type="InterPro" id="IPR000073">
    <property type="entry name" value="AB_hydrolase_1"/>
</dbReference>
<dbReference type="OrthoDB" id="9812921at2"/>
<dbReference type="Gene3D" id="3.40.50.1820">
    <property type="entry name" value="alpha/beta hydrolase"/>
    <property type="match status" value="1"/>
</dbReference>
<dbReference type="InterPro" id="IPR029058">
    <property type="entry name" value="AB_hydrolase_fold"/>
</dbReference>
<dbReference type="Proteomes" id="UP000182427">
    <property type="component" value="Chromosome I"/>
</dbReference>
<accession>A0A1G7JNT1</accession>
<sequence>MLKAGRFPFFPDNVQYWFETKRAFGAASYGASEFGEVMATVNRITSGDPDGWYTEWTATAERVLAEAESQIERGHRVSARDSYLRATTYFRTAEFFLHGNPDDPRIYNSYQKSIAAYKACCVLCDPPVLPVEIPYEGTTLPGYYHRVDESDTKRPLFIIHSGFDGSAEELHGEGAIPGVERGYNVLTFDGPGQYGPIHRERLPFRPDWEKVVTPVVDFALTLPGVDPDKIALMGISLGGYLAPRAAAFEKRIAALVANDGVYDYGIANLGGNVSPEQLPVIESMIRAPEAPELDAKLEEEKKSSPVADWALTHGMFVTGTKSPREYIAATLEYHLRNGIAEKIACPTLVLEAEDDLFFKGQPQALFNHLTCPKTFIRFTGEEGAGAHCQVGAHRMAFARIYDWLDETFEGM</sequence>
<evidence type="ECO:0000313" key="4">
    <source>
        <dbReference type="Proteomes" id="UP000182427"/>
    </source>
</evidence>
<keyword evidence="3" id="KW-0378">Hydrolase</keyword>
<dbReference type="EMBL" id="LT629690">
    <property type="protein sequence ID" value="SDF26129.1"/>
    <property type="molecule type" value="Genomic_DNA"/>
</dbReference>
<name>A0A1G7JNT1_9BACT</name>
<dbReference type="PANTHER" id="PTHR22946:SF12">
    <property type="entry name" value="CONIDIAL PIGMENT BIOSYNTHESIS PROTEIN AYG1 (AFU_ORTHOLOGUE AFUA_2G17550)"/>
    <property type="match status" value="1"/>
</dbReference>
<gene>
    <name evidence="3" type="ORF">SAMN05444167_1877</name>
</gene>
<comment type="similarity">
    <text evidence="1">Belongs to the AB hydrolase superfamily. FUS2 hydrolase family.</text>
</comment>
<evidence type="ECO:0000256" key="1">
    <source>
        <dbReference type="ARBA" id="ARBA00038115"/>
    </source>
</evidence>
<dbReference type="Gene3D" id="1.20.1440.110">
    <property type="entry name" value="acylaminoacyl peptidase"/>
    <property type="match status" value="1"/>
</dbReference>
<dbReference type="GO" id="GO:0016787">
    <property type="term" value="F:hydrolase activity"/>
    <property type="evidence" value="ECO:0007669"/>
    <property type="project" value="UniProtKB-KW"/>
</dbReference>
<proteinExistence type="inferred from homology"/>
<dbReference type="PANTHER" id="PTHR22946">
    <property type="entry name" value="DIENELACTONE HYDROLASE DOMAIN-CONTAINING PROTEIN-RELATED"/>
    <property type="match status" value="1"/>
</dbReference>
<dbReference type="Pfam" id="PF12697">
    <property type="entry name" value="Abhydrolase_6"/>
    <property type="match status" value="1"/>
</dbReference>
<organism evidence="3 4">
    <name type="scientific">Terriglobus roseus</name>
    <dbReference type="NCBI Taxonomy" id="392734"/>
    <lineage>
        <taxon>Bacteria</taxon>
        <taxon>Pseudomonadati</taxon>
        <taxon>Acidobacteriota</taxon>
        <taxon>Terriglobia</taxon>
        <taxon>Terriglobales</taxon>
        <taxon>Acidobacteriaceae</taxon>
        <taxon>Terriglobus</taxon>
    </lineage>
</organism>